<dbReference type="STRING" id="1408254.T458_22500"/>
<dbReference type="eggNOG" id="COG4565">
    <property type="taxonomic scope" value="Bacteria"/>
</dbReference>
<name>V6M5X8_9BACL</name>
<reference evidence="1 2" key="1">
    <citation type="journal article" date="2014" name="Genome Announc.">
        <title>Draft Genome Sequence of Brevibacillus panacihumi Strain W25, a Halotolerant Hydrocarbon-Degrading Bacterium.</title>
        <authorList>
            <person name="Wang X."/>
            <person name="Jin D."/>
            <person name="Zhou L."/>
            <person name="Wu L."/>
            <person name="An W."/>
            <person name="Chen Y."/>
            <person name="Zhao L."/>
        </authorList>
    </citation>
    <scope>NUCLEOTIDE SEQUENCE [LARGE SCALE GENOMIC DNA]</scope>
    <source>
        <strain evidence="1 2">W25</strain>
    </source>
</reference>
<sequence length="448" mass="51488">MVNIGFISAEQSVFRIKEIESLLHKLCNLQIFTYKHLEEVKDIYLSQSLFLDGMICGGELAYLVLKKDIPELMIPTDYVDITERDFYKLMYSIQAKNRDLCPSRLAIDCLGKYNHYLGLKEVLPPELFPYTPQKADERLLLTYDEILDFHLSLWLQGKVDLSITRYSNVVNKLKENDIQFIHLYPSHESIIDKFNKMISDIQISQLVDKQVAIGNISIRNVNLQDANTGQLDLQLMLLHKSLLEYASLHHLPFMIQKRQLHFEIITSLRDLKETLTHHYTSCSLFEYLSEQLPFKVNIGWGSGDSLHKARTNAQSANKAAEAHPNNCSFVITEDDQVIGPLGDKACIQFSNSMNEQIEKWSVQLGISPLQIQKIVAVIDKTNSNELSSEDVSFYLGITIRSANRFLNILQDRGVASVSYKKQEKLRGRPKKMYRIDFSNIQSQNQGNY</sequence>
<proteinExistence type="predicted"/>
<evidence type="ECO:0000313" key="1">
    <source>
        <dbReference type="EMBL" id="EST53969.1"/>
    </source>
</evidence>
<gene>
    <name evidence="1" type="ORF">T458_22500</name>
</gene>
<evidence type="ECO:0000313" key="2">
    <source>
        <dbReference type="Proteomes" id="UP000017973"/>
    </source>
</evidence>
<dbReference type="PATRIC" id="fig|1408254.3.peg.4416"/>
<accession>V6M5X8</accession>
<evidence type="ECO:0008006" key="3">
    <source>
        <dbReference type="Google" id="ProtNLM"/>
    </source>
</evidence>
<keyword evidence="2" id="KW-1185">Reference proteome</keyword>
<dbReference type="RefSeq" id="WP_023558276.1">
    <property type="nucleotide sequence ID" value="NZ_KI629785.1"/>
</dbReference>
<dbReference type="AlphaFoldDB" id="V6M5X8"/>
<protein>
    <recommendedName>
        <fullName evidence="3">Transcriptional regulator</fullName>
    </recommendedName>
</protein>
<dbReference type="Proteomes" id="UP000017973">
    <property type="component" value="Unassembled WGS sequence"/>
</dbReference>
<organism evidence="1 2">
    <name type="scientific">Brevibacillus panacihumi W25</name>
    <dbReference type="NCBI Taxonomy" id="1408254"/>
    <lineage>
        <taxon>Bacteria</taxon>
        <taxon>Bacillati</taxon>
        <taxon>Bacillota</taxon>
        <taxon>Bacilli</taxon>
        <taxon>Bacillales</taxon>
        <taxon>Paenibacillaceae</taxon>
        <taxon>Brevibacillus</taxon>
    </lineage>
</organism>
<dbReference type="EMBL" id="AYJU01000017">
    <property type="protein sequence ID" value="EST53969.1"/>
    <property type="molecule type" value="Genomic_DNA"/>
</dbReference>
<dbReference type="HOGENOM" id="CLU_046979_2_0_9"/>
<comment type="caution">
    <text evidence="1">The sequence shown here is derived from an EMBL/GenBank/DDBJ whole genome shotgun (WGS) entry which is preliminary data.</text>
</comment>
<dbReference type="OrthoDB" id="4986073at2"/>